<accession>A0A7J4TJ65</accession>
<evidence type="ECO:0000313" key="2">
    <source>
        <dbReference type="Proteomes" id="UP000586031"/>
    </source>
</evidence>
<protein>
    <submittedName>
        <fullName evidence="1">MarR family transcriptional regulator</fullName>
    </submittedName>
</protein>
<proteinExistence type="predicted"/>
<feature type="non-terminal residue" evidence="1">
    <location>
        <position position="1"/>
    </location>
</feature>
<organism evidence="1 2">
    <name type="scientific">Methanobacterium subterraneum</name>
    <dbReference type="NCBI Taxonomy" id="59277"/>
    <lineage>
        <taxon>Archaea</taxon>
        <taxon>Methanobacteriati</taxon>
        <taxon>Methanobacteriota</taxon>
        <taxon>Methanomada group</taxon>
        <taxon>Methanobacteria</taxon>
        <taxon>Methanobacteriales</taxon>
        <taxon>Methanobacteriaceae</taxon>
        <taxon>Methanobacterium</taxon>
    </lineage>
</organism>
<sequence>ECFEYWDKRTPENTRSIVSLFQGLEDVDIKNLFEIMGKLERTSSELYKEAKK</sequence>
<dbReference type="EMBL" id="DUHE01000168">
    <property type="protein sequence ID" value="HII84390.1"/>
    <property type="molecule type" value="Genomic_DNA"/>
</dbReference>
<dbReference type="AlphaFoldDB" id="A0A7J4TJ65"/>
<name>A0A7J4TJ65_9EURY</name>
<gene>
    <name evidence="1" type="ORF">HA271_06045</name>
</gene>
<evidence type="ECO:0000313" key="1">
    <source>
        <dbReference type="EMBL" id="HII84390.1"/>
    </source>
</evidence>
<dbReference type="Proteomes" id="UP000586031">
    <property type="component" value="Unassembled WGS sequence"/>
</dbReference>
<reference evidence="2" key="1">
    <citation type="journal article" date="2020" name="bioRxiv">
        <title>A rank-normalized archaeal taxonomy based on genome phylogeny resolves widespread incomplete and uneven classifications.</title>
        <authorList>
            <person name="Rinke C."/>
            <person name="Chuvochina M."/>
            <person name="Mussig A.J."/>
            <person name="Chaumeil P.-A."/>
            <person name="Waite D.W."/>
            <person name="Whitman W.B."/>
            <person name="Parks D.H."/>
            <person name="Hugenholtz P."/>
        </authorList>
    </citation>
    <scope>NUCLEOTIDE SEQUENCE [LARGE SCALE GENOMIC DNA]</scope>
</reference>
<comment type="caution">
    <text evidence="1">The sequence shown here is derived from an EMBL/GenBank/DDBJ whole genome shotgun (WGS) entry which is preliminary data.</text>
</comment>